<keyword evidence="14" id="KW-1185">Reference proteome</keyword>
<evidence type="ECO:0000256" key="2">
    <source>
        <dbReference type="ARBA" id="ARBA00002692"/>
    </source>
</evidence>
<dbReference type="FunFam" id="3.40.30.10:FF:000185">
    <property type="entry name" value="Protein disulfide-isomerase"/>
    <property type="match status" value="1"/>
</dbReference>
<sequence>MWSPYIVLCLVASVTAVAVHNLTSSNFHSFIEGHELSLVAFIAPWCVHCQDLGPVFESTAVKAAVRNWTLAHVDCDVEKHLCRDYKIPIYPTIRVFHREQHTIYNGDRKSDAMLSLLGRHSQPLVTLLSSTDDAVEFRSKDRVTIVGYFDEDDQASKTVFSEIAKANRDEYLFGSISDDTFSEVEDVTKPSVVLYKSFDDGKSLYTGDFDKEKIQDFIDDAATPLIREIDVDLGFFPANFGGMPIAMIFAEKPEERAELVENLRSVAEATKGKIAWVTADPIKYAQRASQVALRPGKWPAFAIEDRPNDFKFAFPSRGSIEDLDPQAIQDIVDDFLAGKLESSVMSDPVPTTQEGSVIDVVADSFEEVVLNNDKDVVALFYSPTCPHCQAMAPSYSDFAKLLKPHTDLITVAQIDATSNDVWPRVTSFPTIKLYKSSFKDEPIVYEGNRTVEDFVRFVKEKGSSGLAEKLKDLPDRLASGTLHDEL</sequence>
<dbReference type="PANTHER" id="PTHR18929">
    <property type="entry name" value="PROTEIN DISULFIDE ISOMERASE"/>
    <property type="match status" value="1"/>
</dbReference>
<evidence type="ECO:0000256" key="7">
    <source>
        <dbReference type="ARBA" id="ARBA00023157"/>
    </source>
</evidence>
<keyword evidence="6" id="KW-0256">Endoplasmic reticulum</keyword>
<keyword evidence="7" id="KW-1015">Disulfide bond</keyword>
<dbReference type="InterPro" id="IPR013766">
    <property type="entry name" value="Thioredoxin_domain"/>
</dbReference>
<feature type="domain" description="Thioredoxin" evidence="12">
    <location>
        <begin position="8"/>
        <end position="122"/>
    </location>
</feature>
<dbReference type="EC" id="5.3.4.1" evidence="5"/>
<dbReference type="PROSITE" id="PS51352">
    <property type="entry name" value="THIOREDOXIN_2"/>
    <property type="match status" value="2"/>
</dbReference>
<evidence type="ECO:0000256" key="3">
    <source>
        <dbReference type="ARBA" id="ARBA00004319"/>
    </source>
</evidence>
<dbReference type="GO" id="GO:0005788">
    <property type="term" value="C:endoplasmic reticulum lumen"/>
    <property type="evidence" value="ECO:0007669"/>
    <property type="project" value="UniProtKB-SubCell"/>
</dbReference>
<evidence type="ECO:0000256" key="5">
    <source>
        <dbReference type="ARBA" id="ARBA00012723"/>
    </source>
</evidence>
<evidence type="ECO:0000313" key="14">
    <source>
        <dbReference type="Proteomes" id="UP000275385"/>
    </source>
</evidence>
<comment type="similarity">
    <text evidence="4">Belongs to the protein disulfide isomerase family.</text>
</comment>
<evidence type="ECO:0000256" key="10">
    <source>
        <dbReference type="ARBA" id="ARBA00039846"/>
    </source>
</evidence>
<dbReference type="SUPFAM" id="SSF52833">
    <property type="entry name" value="Thioredoxin-like"/>
    <property type="match status" value="4"/>
</dbReference>
<accession>A0A420Y5N6</accession>
<keyword evidence="9" id="KW-0676">Redox-active center</keyword>
<evidence type="ECO:0000256" key="4">
    <source>
        <dbReference type="ARBA" id="ARBA00006347"/>
    </source>
</evidence>
<dbReference type="OrthoDB" id="427280at2759"/>
<evidence type="ECO:0000256" key="11">
    <source>
        <dbReference type="SAM" id="SignalP"/>
    </source>
</evidence>
<name>A0A420Y5N6_9PEZI</name>
<dbReference type="PROSITE" id="PS00194">
    <property type="entry name" value="THIOREDOXIN_1"/>
    <property type="match status" value="1"/>
</dbReference>
<protein>
    <recommendedName>
        <fullName evidence="10">Protein disulfide-isomerase</fullName>
        <ecNumber evidence="5">5.3.4.1</ecNumber>
    </recommendedName>
</protein>
<dbReference type="CDD" id="cd02981">
    <property type="entry name" value="PDI_b_family"/>
    <property type="match status" value="1"/>
</dbReference>
<dbReference type="CDD" id="cd02982">
    <property type="entry name" value="PDI_b'_family"/>
    <property type="match status" value="1"/>
</dbReference>
<organism evidence="13 14">
    <name type="scientific">Coniochaeta pulveracea</name>
    <dbReference type="NCBI Taxonomy" id="177199"/>
    <lineage>
        <taxon>Eukaryota</taxon>
        <taxon>Fungi</taxon>
        <taxon>Dikarya</taxon>
        <taxon>Ascomycota</taxon>
        <taxon>Pezizomycotina</taxon>
        <taxon>Sordariomycetes</taxon>
        <taxon>Sordariomycetidae</taxon>
        <taxon>Coniochaetales</taxon>
        <taxon>Coniochaetaceae</taxon>
        <taxon>Coniochaeta</taxon>
    </lineage>
</organism>
<dbReference type="InterPro" id="IPR017937">
    <property type="entry name" value="Thioredoxin_CS"/>
</dbReference>
<dbReference type="EMBL" id="QVQW01000046">
    <property type="protein sequence ID" value="RKU43192.1"/>
    <property type="molecule type" value="Genomic_DNA"/>
</dbReference>
<feature type="signal peptide" evidence="11">
    <location>
        <begin position="1"/>
        <end position="16"/>
    </location>
</feature>
<dbReference type="STRING" id="177199.A0A420Y5N6"/>
<dbReference type="GO" id="GO:0003756">
    <property type="term" value="F:protein disulfide isomerase activity"/>
    <property type="evidence" value="ECO:0007669"/>
    <property type="project" value="UniProtKB-EC"/>
</dbReference>
<evidence type="ECO:0000256" key="6">
    <source>
        <dbReference type="ARBA" id="ARBA00022824"/>
    </source>
</evidence>
<evidence type="ECO:0000256" key="9">
    <source>
        <dbReference type="ARBA" id="ARBA00023284"/>
    </source>
</evidence>
<comment type="catalytic activity">
    <reaction evidence="1">
        <text>Catalyzes the rearrangement of -S-S- bonds in proteins.</text>
        <dbReference type="EC" id="5.3.4.1"/>
    </reaction>
</comment>
<dbReference type="GO" id="GO:0006457">
    <property type="term" value="P:protein folding"/>
    <property type="evidence" value="ECO:0007669"/>
    <property type="project" value="TreeGrafter"/>
</dbReference>
<dbReference type="CDD" id="cd02995">
    <property type="entry name" value="PDI_a_PDI_a'_C"/>
    <property type="match status" value="1"/>
</dbReference>
<evidence type="ECO:0000256" key="8">
    <source>
        <dbReference type="ARBA" id="ARBA00023235"/>
    </source>
</evidence>
<feature type="chain" id="PRO_5019341903" description="Protein disulfide-isomerase" evidence="11">
    <location>
        <begin position="17"/>
        <end position="486"/>
    </location>
</feature>
<keyword evidence="8 13" id="KW-0413">Isomerase</keyword>
<evidence type="ECO:0000313" key="13">
    <source>
        <dbReference type="EMBL" id="RKU43192.1"/>
    </source>
</evidence>
<proteinExistence type="inferred from homology"/>
<dbReference type="Pfam" id="PF13848">
    <property type="entry name" value="Thioredoxin_6"/>
    <property type="match status" value="1"/>
</dbReference>
<dbReference type="CDD" id="cd02961">
    <property type="entry name" value="PDI_a_family"/>
    <property type="match status" value="1"/>
</dbReference>
<comment type="subcellular location">
    <subcellularLocation>
        <location evidence="3">Endoplasmic reticulum lumen</location>
    </subcellularLocation>
</comment>
<feature type="domain" description="Thioredoxin" evidence="12">
    <location>
        <begin position="338"/>
        <end position="463"/>
    </location>
</feature>
<keyword evidence="11" id="KW-0732">Signal</keyword>
<reference evidence="13 14" key="1">
    <citation type="submission" date="2018-08" db="EMBL/GenBank/DDBJ databases">
        <title>Draft genome of the lignicolous fungus Coniochaeta pulveracea.</title>
        <authorList>
            <person name="Borstlap C.J."/>
            <person name="De Witt R.N."/>
            <person name="Botha A."/>
            <person name="Volschenk H."/>
        </authorList>
    </citation>
    <scope>NUCLEOTIDE SEQUENCE [LARGE SCALE GENOMIC DNA]</scope>
    <source>
        <strain evidence="13 14">CAB683</strain>
    </source>
</reference>
<dbReference type="InterPro" id="IPR036249">
    <property type="entry name" value="Thioredoxin-like_sf"/>
</dbReference>
<dbReference type="PANTHER" id="PTHR18929:SF132">
    <property type="entry name" value="PROTEIN DISULFIDE-ISOMERASE A3"/>
    <property type="match status" value="1"/>
</dbReference>
<evidence type="ECO:0000256" key="1">
    <source>
        <dbReference type="ARBA" id="ARBA00001182"/>
    </source>
</evidence>
<dbReference type="Gene3D" id="3.40.30.10">
    <property type="entry name" value="Glutaredoxin"/>
    <property type="match status" value="4"/>
</dbReference>
<comment type="caution">
    <text evidence="13">The sequence shown here is derived from an EMBL/GenBank/DDBJ whole genome shotgun (WGS) entry which is preliminary data.</text>
</comment>
<gene>
    <name evidence="13" type="primary">PDI1_1</name>
    <name evidence="13" type="ORF">DL546_005358</name>
</gene>
<comment type="function">
    <text evidence="2">Participates in the folding of proteins containing disulfide bonds, may be involved in glycosylation, prolyl hydroxylation and triglyceride transfer.</text>
</comment>
<dbReference type="Pfam" id="PF00085">
    <property type="entry name" value="Thioredoxin"/>
    <property type="match status" value="2"/>
</dbReference>
<dbReference type="GO" id="GO:0034976">
    <property type="term" value="P:response to endoplasmic reticulum stress"/>
    <property type="evidence" value="ECO:0007669"/>
    <property type="project" value="TreeGrafter"/>
</dbReference>
<dbReference type="Proteomes" id="UP000275385">
    <property type="component" value="Unassembled WGS sequence"/>
</dbReference>
<evidence type="ECO:0000259" key="12">
    <source>
        <dbReference type="PROSITE" id="PS51352"/>
    </source>
</evidence>
<dbReference type="AlphaFoldDB" id="A0A420Y5N6"/>